<dbReference type="Pfam" id="PF02826">
    <property type="entry name" value="2-Hacid_dh_C"/>
    <property type="match status" value="1"/>
</dbReference>
<dbReference type="InterPro" id="IPR006139">
    <property type="entry name" value="D-isomer_2_OHA_DH_cat_dom"/>
</dbReference>
<dbReference type="GO" id="GO:0005829">
    <property type="term" value="C:cytosol"/>
    <property type="evidence" value="ECO:0007669"/>
    <property type="project" value="TreeGrafter"/>
</dbReference>
<organism evidence="7 8">
    <name type="scientific">Luteipulveratus mongoliensis</name>
    <dbReference type="NCBI Taxonomy" id="571913"/>
    <lineage>
        <taxon>Bacteria</taxon>
        <taxon>Bacillati</taxon>
        <taxon>Actinomycetota</taxon>
        <taxon>Actinomycetes</taxon>
        <taxon>Micrococcales</taxon>
        <taxon>Dermacoccaceae</taxon>
        <taxon>Luteipulveratus</taxon>
    </lineage>
</organism>
<dbReference type="Gene3D" id="3.40.50.720">
    <property type="entry name" value="NAD(P)-binding Rossmann-like Domain"/>
    <property type="match status" value="2"/>
</dbReference>
<dbReference type="PANTHER" id="PTHR10996:SF178">
    <property type="entry name" value="2-HYDROXYACID DEHYDROGENASE YGL185C-RELATED"/>
    <property type="match status" value="1"/>
</dbReference>
<sequence length="344" mass="36666">MNQPSDNAGAAASGLPRLVLAVAASERDAFFPPPADELGRLAQVRTVEPQDVQTLAEFSDVMGDADIVVTAWGFPRLDAERLAAAPRLRLVMHAAASVKYLVSDALWEREIVLSQAGSAMGPAVAELSLTATLSLLRRTHRMDHALRAGIDWDTAREIPRAREMSGSRIGVIGASRTGRAYITACQALGAQVTVYDPYLPADDPLHGVAQDLSTLVATSDVVAVHAPETSETHHLIGAAEISAMPDGALVVNTARSALLDMNALFEAASAGRIDVALDVFDTEPLPVDDRWRLLPNVLLTGHRGGATADSRRRAGLIVVDEIQRHLDGRPLQHAVGRNDLSTRG</sequence>
<dbReference type="RefSeq" id="WP_052592799.1">
    <property type="nucleotide sequence ID" value="NZ_CP011112.1"/>
</dbReference>
<dbReference type="InterPro" id="IPR006140">
    <property type="entry name" value="D-isomer_DH_NAD-bd"/>
</dbReference>
<dbReference type="PROSITE" id="PS00670">
    <property type="entry name" value="D_2_HYDROXYACID_DH_2"/>
    <property type="match status" value="1"/>
</dbReference>
<protein>
    <submittedName>
        <fullName evidence="7">D-3-phosphoglycerate dehydrogenase</fullName>
    </submittedName>
</protein>
<dbReference type="PANTHER" id="PTHR10996">
    <property type="entry name" value="2-HYDROXYACID DEHYDROGENASE-RELATED"/>
    <property type="match status" value="1"/>
</dbReference>
<feature type="domain" description="D-isomer specific 2-hydroxyacid dehydrogenase catalytic" evidence="5">
    <location>
        <begin position="37"/>
        <end position="335"/>
    </location>
</feature>
<keyword evidence="8" id="KW-1185">Reference proteome</keyword>
<dbReference type="STRING" id="571913.VV02_15380"/>
<dbReference type="InterPro" id="IPR036291">
    <property type="entry name" value="NAD(P)-bd_dom_sf"/>
</dbReference>
<proteinExistence type="inferred from homology"/>
<dbReference type="SUPFAM" id="SSF51735">
    <property type="entry name" value="NAD(P)-binding Rossmann-fold domains"/>
    <property type="match status" value="1"/>
</dbReference>
<dbReference type="Proteomes" id="UP000066480">
    <property type="component" value="Chromosome"/>
</dbReference>
<name>A0A0K1JJL4_9MICO</name>
<dbReference type="OrthoDB" id="117809at2"/>
<dbReference type="InterPro" id="IPR050223">
    <property type="entry name" value="D-isomer_2-hydroxyacid_DH"/>
</dbReference>
<dbReference type="GO" id="GO:0030267">
    <property type="term" value="F:glyoxylate reductase (NADPH) activity"/>
    <property type="evidence" value="ECO:0007669"/>
    <property type="project" value="TreeGrafter"/>
</dbReference>
<dbReference type="EMBL" id="CP011112">
    <property type="protein sequence ID" value="AKU16919.1"/>
    <property type="molecule type" value="Genomic_DNA"/>
</dbReference>
<keyword evidence="2 4" id="KW-0560">Oxidoreductase</keyword>
<evidence type="ECO:0000313" key="7">
    <source>
        <dbReference type="EMBL" id="AKU16919.1"/>
    </source>
</evidence>
<dbReference type="GO" id="GO:0051287">
    <property type="term" value="F:NAD binding"/>
    <property type="evidence" value="ECO:0007669"/>
    <property type="project" value="InterPro"/>
</dbReference>
<reference evidence="7 8" key="1">
    <citation type="submission" date="2015-03" db="EMBL/GenBank/DDBJ databases">
        <title>Luteipulveratus halotolerans sp. nov., a novel actinobacterium (Dermacoccaceae) from Sarawak, Malaysia.</title>
        <authorList>
            <person name="Juboi H."/>
            <person name="Basik A."/>
            <person name="Shamsul S.S."/>
            <person name="Arnold P."/>
            <person name="Schmitt E.K."/>
            <person name="Sanglier J.-J."/>
            <person name="Yeo T."/>
        </authorList>
    </citation>
    <scope>NUCLEOTIDE SEQUENCE [LARGE SCALE GENOMIC DNA]</scope>
    <source>
        <strain evidence="7 8">MN07-A0370</strain>
    </source>
</reference>
<evidence type="ECO:0000259" key="5">
    <source>
        <dbReference type="Pfam" id="PF00389"/>
    </source>
</evidence>
<evidence type="ECO:0000256" key="3">
    <source>
        <dbReference type="ARBA" id="ARBA00023027"/>
    </source>
</evidence>
<evidence type="ECO:0000256" key="2">
    <source>
        <dbReference type="ARBA" id="ARBA00023002"/>
    </source>
</evidence>
<keyword evidence="3" id="KW-0520">NAD</keyword>
<dbReference type="GO" id="GO:0016618">
    <property type="term" value="F:hydroxypyruvate reductase [NAD(P)H] activity"/>
    <property type="evidence" value="ECO:0007669"/>
    <property type="project" value="TreeGrafter"/>
</dbReference>
<comment type="similarity">
    <text evidence="1 4">Belongs to the D-isomer specific 2-hydroxyacid dehydrogenase family.</text>
</comment>
<evidence type="ECO:0000313" key="8">
    <source>
        <dbReference type="Proteomes" id="UP000066480"/>
    </source>
</evidence>
<dbReference type="SUPFAM" id="SSF52283">
    <property type="entry name" value="Formate/glycerate dehydrogenase catalytic domain-like"/>
    <property type="match status" value="1"/>
</dbReference>
<dbReference type="CDD" id="cd12167">
    <property type="entry name" value="2-Hacid_dh_8"/>
    <property type="match status" value="1"/>
</dbReference>
<dbReference type="AlphaFoldDB" id="A0A0K1JJL4"/>
<evidence type="ECO:0000256" key="4">
    <source>
        <dbReference type="RuleBase" id="RU003719"/>
    </source>
</evidence>
<dbReference type="InterPro" id="IPR029753">
    <property type="entry name" value="D-isomer_DH_CS"/>
</dbReference>
<accession>A0A0K1JJL4</accession>
<dbReference type="Pfam" id="PF00389">
    <property type="entry name" value="2-Hacid_dh"/>
    <property type="match status" value="1"/>
</dbReference>
<feature type="domain" description="D-isomer specific 2-hydroxyacid dehydrogenase NAD-binding" evidence="6">
    <location>
        <begin position="130"/>
        <end position="304"/>
    </location>
</feature>
<dbReference type="KEGG" id="lmoi:VV02_15380"/>
<gene>
    <name evidence="7" type="ORF">VV02_15380</name>
</gene>
<evidence type="ECO:0000256" key="1">
    <source>
        <dbReference type="ARBA" id="ARBA00005854"/>
    </source>
</evidence>
<evidence type="ECO:0000259" key="6">
    <source>
        <dbReference type="Pfam" id="PF02826"/>
    </source>
</evidence>